<evidence type="ECO:0000313" key="1">
    <source>
        <dbReference type="EMBL" id="KAG8545939.1"/>
    </source>
</evidence>
<dbReference type="AlphaFoldDB" id="A0AAV6ZEV9"/>
<dbReference type="Proteomes" id="UP000824782">
    <property type="component" value="Unassembled WGS sequence"/>
</dbReference>
<comment type="caution">
    <text evidence="1">The sequence shown here is derived from an EMBL/GenBank/DDBJ whole genome shotgun (WGS) entry which is preliminary data.</text>
</comment>
<protein>
    <submittedName>
        <fullName evidence="1">Uncharacterized protein</fullName>
    </submittedName>
</protein>
<evidence type="ECO:0000313" key="2">
    <source>
        <dbReference type="Proteomes" id="UP000824782"/>
    </source>
</evidence>
<name>A0AAV6ZEV9_ENGPU</name>
<dbReference type="EMBL" id="WNYA01001345">
    <property type="protein sequence ID" value="KAG8545939.1"/>
    <property type="molecule type" value="Genomic_DNA"/>
</dbReference>
<reference evidence="1" key="1">
    <citation type="thesis" date="2020" institute="ProQuest LLC" country="789 East Eisenhower Parkway, Ann Arbor, MI, USA">
        <title>Comparative Genomics and Chromosome Evolution.</title>
        <authorList>
            <person name="Mudd A.B."/>
        </authorList>
    </citation>
    <scope>NUCLEOTIDE SEQUENCE</scope>
    <source>
        <strain evidence="1">237g6f4</strain>
        <tissue evidence="1">Blood</tissue>
    </source>
</reference>
<gene>
    <name evidence="1" type="ORF">GDO81_020071</name>
</gene>
<sequence>MVIVVDFLCSSKESVPIQLGPGGAPKRVIGLVFFGVKMGWVLNGLSLWLDLDWTGGIQSPLFVLKGRATTRNFAPYGQGV</sequence>
<accession>A0AAV6ZEV9</accession>
<proteinExistence type="predicted"/>
<organism evidence="1 2">
    <name type="scientific">Engystomops pustulosus</name>
    <name type="common">Tungara frog</name>
    <name type="synonym">Physalaemus pustulosus</name>
    <dbReference type="NCBI Taxonomy" id="76066"/>
    <lineage>
        <taxon>Eukaryota</taxon>
        <taxon>Metazoa</taxon>
        <taxon>Chordata</taxon>
        <taxon>Craniata</taxon>
        <taxon>Vertebrata</taxon>
        <taxon>Euteleostomi</taxon>
        <taxon>Amphibia</taxon>
        <taxon>Batrachia</taxon>
        <taxon>Anura</taxon>
        <taxon>Neobatrachia</taxon>
        <taxon>Hyloidea</taxon>
        <taxon>Leptodactylidae</taxon>
        <taxon>Leiuperinae</taxon>
        <taxon>Engystomops</taxon>
    </lineage>
</organism>
<keyword evidence="2" id="KW-1185">Reference proteome</keyword>